<dbReference type="PANTHER" id="PTHR13465:SF2">
    <property type="entry name" value="PHAGOSOME ASSEMBLY FACTOR 1"/>
    <property type="match status" value="1"/>
</dbReference>
<evidence type="ECO:0000313" key="2">
    <source>
        <dbReference type="EMBL" id="GAA96947.1"/>
    </source>
</evidence>
<dbReference type="GO" id="GO:0043001">
    <property type="term" value="P:Golgi to plasma membrane protein transport"/>
    <property type="evidence" value="ECO:0007669"/>
    <property type="project" value="TreeGrafter"/>
</dbReference>
<evidence type="ECO:0000313" key="3">
    <source>
        <dbReference type="Proteomes" id="UP000009131"/>
    </source>
</evidence>
<dbReference type="HOGENOM" id="CLU_032056_1_0_1"/>
<dbReference type="InterPro" id="IPR039156">
    <property type="entry name" value="PHAF1/BROMI"/>
</dbReference>
<protein>
    <submittedName>
        <fullName evidence="2">Uncharacterized protein</fullName>
    </submittedName>
</protein>
<sequence length="406" mass="44787">MAASSSGLQLTAGISLGPFALGDTLWDVLGLLRSERLAFPTVRVVHGEQKPSVSPIVLILSKPPLRLVFPGSTQRLSLIEVEAPGDHVIYRAKTLRTERAQSPTSARERLYATRRSLSRLFGPTYAPVPHPGYPNEQLVAYPGAMFGYATPSDGSHETVEEPLTRLIVTWPSLTQTTPTVGLTRVMNEAIYLPIAKPSPAEDDDRHLNGLKSVDVLLSPKAGCSAIKLRCFSDSPRDIVIRLNETTSEDLFCDLGPPLRQFYKEDDRLTIHSQHTVSETGSNPCFYSYFNLGIEFLVSPDNLVIKIILHSNLPGQVLFGSFARANWILRREDASEDETGINGDEMPAIRTTIASWGLSNEPMQPMQLDRAADALDLTLKAPTRLVGYPNCVFEVTDSKTVETLWLF</sequence>
<comment type="caution">
    <text evidence="2">The sequence shown here is derived from an EMBL/GenBank/DDBJ whole genome shotgun (WGS) entry which is preliminary data.</text>
</comment>
<accession>G7E287</accession>
<dbReference type="EMBL" id="BABT02000110">
    <property type="protein sequence ID" value="GAA96947.1"/>
    <property type="molecule type" value="Genomic_DNA"/>
</dbReference>
<comment type="similarity">
    <text evidence="1">Belongs to the PHAF1 family.</text>
</comment>
<dbReference type="Proteomes" id="UP000009131">
    <property type="component" value="Unassembled WGS sequence"/>
</dbReference>
<dbReference type="PANTHER" id="PTHR13465">
    <property type="entry name" value="UPF0183 PROTEIN"/>
    <property type="match status" value="1"/>
</dbReference>
<dbReference type="GO" id="GO:0005802">
    <property type="term" value="C:trans-Golgi network"/>
    <property type="evidence" value="ECO:0007669"/>
    <property type="project" value="TreeGrafter"/>
</dbReference>
<evidence type="ECO:0000256" key="1">
    <source>
        <dbReference type="ARBA" id="ARBA00024339"/>
    </source>
</evidence>
<proteinExistence type="inferred from homology"/>
<dbReference type="AlphaFoldDB" id="G7E287"/>
<dbReference type="eggNOG" id="KOG2819">
    <property type="taxonomic scope" value="Eukaryota"/>
</dbReference>
<dbReference type="RefSeq" id="XP_014565390.1">
    <property type="nucleotide sequence ID" value="XM_014709904.1"/>
</dbReference>
<dbReference type="InterPro" id="IPR005373">
    <property type="entry name" value="PHAF1"/>
</dbReference>
<dbReference type="InParanoid" id="G7E287"/>
<dbReference type="OMA" id="RMTIHST"/>
<reference evidence="2 3" key="1">
    <citation type="journal article" date="2011" name="J. Gen. Appl. Microbiol.">
        <title>Draft genome sequencing of the enigmatic basidiomycete Mixia osmundae.</title>
        <authorList>
            <person name="Nishida H."/>
            <person name="Nagatsuka Y."/>
            <person name="Sugiyama J."/>
        </authorList>
    </citation>
    <scope>NUCLEOTIDE SEQUENCE [LARGE SCALE GENOMIC DNA]</scope>
    <source>
        <strain evidence="3">CBS 9802 / IAM 14324 / JCM 22182 / KY 12970</strain>
    </source>
</reference>
<organism evidence="2 3">
    <name type="scientific">Mixia osmundae (strain CBS 9802 / IAM 14324 / JCM 22182 / KY 12970)</name>
    <dbReference type="NCBI Taxonomy" id="764103"/>
    <lineage>
        <taxon>Eukaryota</taxon>
        <taxon>Fungi</taxon>
        <taxon>Dikarya</taxon>
        <taxon>Basidiomycota</taxon>
        <taxon>Pucciniomycotina</taxon>
        <taxon>Mixiomycetes</taxon>
        <taxon>Mixiales</taxon>
        <taxon>Mixiaceae</taxon>
        <taxon>Mixia</taxon>
    </lineage>
</organism>
<name>G7E287_MIXOS</name>
<gene>
    <name evidence="2" type="primary">Mo03621</name>
    <name evidence="2" type="ORF">E5Q_03621</name>
</gene>
<dbReference type="OrthoDB" id="411211at2759"/>
<dbReference type="Pfam" id="PF03676">
    <property type="entry name" value="PHAF1"/>
    <property type="match status" value="1"/>
</dbReference>
<reference evidence="2 3" key="2">
    <citation type="journal article" date="2012" name="Open Biol.">
        <title>Characteristics of nucleosomes and linker DNA regions on the genome of the basidiomycete Mixia osmundae revealed by mono- and dinucleosome mapping.</title>
        <authorList>
            <person name="Nishida H."/>
            <person name="Kondo S."/>
            <person name="Matsumoto T."/>
            <person name="Suzuki Y."/>
            <person name="Yoshikawa H."/>
            <person name="Taylor T.D."/>
            <person name="Sugiyama J."/>
        </authorList>
    </citation>
    <scope>NUCLEOTIDE SEQUENCE [LARGE SCALE GENOMIC DNA]</scope>
    <source>
        <strain evidence="3">CBS 9802 / IAM 14324 / JCM 22182 / KY 12970</strain>
    </source>
</reference>
<keyword evidence="3" id="KW-1185">Reference proteome</keyword>